<dbReference type="EMBL" id="BQNB010017758">
    <property type="protein sequence ID" value="GJT66896.1"/>
    <property type="molecule type" value="Genomic_DNA"/>
</dbReference>
<reference evidence="1" key="1">
    <citation type="journal article" date="2022" name="Int. J. Mol. Sci.">
        <title>Draft Genome of Tanacetum Coccineum: Genomic Comparison of Closely Related Tanacetum-Family Plants.</title>
        <authorList>
            <person name="Yamashiro T."/>
            <person name="Shiraishi A."/>
            <person name="Nakayama K."/>
            <person name="Satake H."/>
        </authorList>
    </citation>
    <scope>NUCLEOTIDE SEQUENCE</scope>
</reference>
<dbReference type="Proteomes" id="UP001151760">
    <property type="component" value="Unassembled WGS sequence"/>
</dbReference>
<keyword evidence="2" id="KW-1185">Reference proteome</keyword>
<sequence>MFVSWSRAQLKNEEEAQTSVGEALTSEVIATEKYLQKFAWTISLAYYSVLAVEHPPQDHKETVQECDNVAEYKAFSSLWIGDFGKVHFEALEKRYNTTCVKNKHKEIWREVEVQVFKPPSWTSENVIEDIDVVEQATNAS</sequence>
<proteinExistence type="predicted"/>
<protein>
    <submittedName>
        <fullName evidence="1">Uncharacterized protein</fullName>
    </submittedName>
</protein>
<name>A0ABQ5FU63_9ASTR</name>
<reference evidence="1" key="2">
    <citation type="submission" date="2022-01" db="EMBL/GenBank/DDBJ databases">
        <authorList>
            <person name="Yamashiro T."/>
            <person name="Shiraishi A."/>
            <person name="Satake H."/>
            <person name="Nakayama K."/>
        </authorList>
    </citation>
    <scope>NUCLEOTIDE SEQUENCE</scope>
</reference>
<evidence type="ECO:0000313" key="2">
    <source>
        <dbReference type="Proteomes" id="UP001151760"/>
    </source>
</evidence>
<gene>
    <name evidence="1" type="ORF">Tco_1018376</name>
</gene>
<comment type="caution">
    <text evidence="1">The sequence shown here is derived from an EMBL/GenBank/DDBJ whole genome shotgun (WGS) entry which is preliminary data.</text>
</comment>
<evidence type="ECO:0000313" key="1">
    <source>
        <dbReference type="EMBL" id="GJT66896.1"/>
    </source>
</evidence>
<accession>A0ABQ5FU63</accession>
<organism evidence="1 2">
    <name type="scientific">Tanacetum coccineum</name>
    <dbReference type="NCBI Taxonomy" id="301880"/>
    <lineage>
        <taxon>Eukaryota</taxon>
        <taxon>Viridiplantae</taxon>
        <taxon>Streptophyta</taxon>
        <taxon>Embryophyta</taxon>
        <taxon>Tracheophyta</taxon>
        <taxon>Spermatophyta</taxon>
        <taxon>Magnoliopsida</taxon>
        <taxon>eudicotyledons</taxon>
        <taxon>Gunneridae</taxon>
        <taxon>Pentapetalae</taxon>
        <taxon>asterids</taxon>
        <taxon>campanulids</taxon>
        <taxon>Asterales</taxon>
        <taxon>Asteraceae</taxon>
        <taxon>Asteroideae</taxon>
        <taxon>Anthemideae</taxon>
        <taxon>Anthemidinae</taxon>
        <taxon>Tanacetum</taxon>
    </lineage>
</organism>